<reference evidence="1 2" key="1">
    <citation type="submission" date="2018-06" db="EMBL/GenBank/DDBJ databases">
        <authorList>
            <consortium name="Pathogen Informatics"/>
            <person name="Doyle S."/>
        </authorList>
    </citation>
    <scope>NUCLEOTIDE SEQUENCE [LARGE SCALE GENOMIC DNA]</scope>
    <source>
        <strain evidence="1 2">NCTC8297</strain>
    </source>
</reference>
<accession>A0A379T5Z1</accession>
<dbReference type="EC" id="2.7.13.3" evidence="1"/>
<dbReference type="AlphaFoldDB" id="A0A379T5Z1"/>
<dbReference type="GO" id="GO:0004673">
    <property type="term" value="F:protein histidine kinase activity"/>
    <property type="evidence" value="ECO:0007669"/>
    <property type="project" value="UniProtKB-EC"/>
</dbReference>
<keyword evidence="1" id="KW-0418">Kinase</keyword>
<dbReference type="EMBL" id="UGXG01000002">
    <property type="protein sequence ID" value="SUG44975.1"/>
    <property type="molecule type" value="Genomic_DNA"/>
</dbReference>
<dbReference type="Proteomes" id="UP000254741">
    <property type="component" value="Unassembled WGS sequence"/>
</dbReference>
<protein>
    <submittedName>
        <fullName evidence="1">Hybrid sensory histidine kinase TorS</fullName>
        <ecNumber evidence="1">2.7.13.3</ecNumber>
    </submittedName>
</protein>
<keyword evidence="1" id="KW-0808">Transferase</keyword>
<sequence length="31" mass="3322">MQPLSDIDIKTIVTQGVTALDAWISSGFKEG</sequence>
<evidence type="ECO:0000313" key="1">
    <source>
        <dbReference type="EMBL" id="SUG44975.1"/>
    </source>
</evidence>
<gene>
    <name evidence="1" type="primary">torS_1</name>
    <name evidence="1" type="ORF">NCTC8297_00132</name>
</gene>
<evidence type="ECO:0000313" key="2">
    <source>
        <dbReference type="Proteomes" id="UP000254741"/>
    </source>
</evidence>
<name>A0A379T5Z1_SALER</name>
<proteinExistence type="predicted"/>
<organism evidence="1 2">
    <name type="scientific">Salmonella enterica subsp. arizonae</name>
    <dbReference type="NCBI Taxonomy" id="59203"/>
    <lineage>
        <taxon>Bacteria</taxon>
        <taxon>Pseudomonadati</taxon>
        <taxon>Pseudomonadota</taxon>
        <taxon>Gammaproteobacteria</taxon>
        <taxon>Enterobacterales</taxon>
        <taxon>Enterobacteriaceae</taxon>
        <taxon>Salmonella</taxon>
    </lineage>
</organism>